<accession>A0A4Q0VUC9</accession>
<evidence type="ECO:0000313" key="1">
    <source>
        <dbReference type="EMBL" id="RXJ02121.1"/>
    </source>
</evidence>
<organism evidence="1 2">
    <name type="scientific">Anaerobacillus alkaliphilus</name>
    <dbReference type="NCBI Taxonomy" id="1548597"/>
    <lineage>
        <taxon>Bacteria</taxon>
        <taxon>Bacillati</taxon>
        <taxon>Bacillota</taxon>
        <taxon>Bacilli</taxon>
        <taxon>Bacillales</taxon>
        <taxon>Bacillaceae</taxon>
        <taxon>Anaerobacillus</taxon>
    </lineage>
</organism>
<dbReference type="OrthoDB" id="1952168at2"/>
<evidence type="ECO:0000313" key="2">
    <source>
        <dbReference type="Proteomes" id="UP000290649"/>
    </source>
</evidence>
<keyword evidence="2" id="KW-1185">Reference proteome</keyword>
<name>A0A4Q0VUC9_9BACI</name>
<dbReference type="AlphaFoldDB" id="A0A4Q0VUC9"/>
<dbReference type="EMBL" id="QOUX01000027">
    <property type="protein sequence ID" value="RXJ02121.1"/>
    <property type="molecule type" value="Genomic_DNA"/>
</dbReference>
<reference evidence="1 2" key="1">
    <citation type="journal article" date="2019" name="Int. J. Syst. Evol. Microbiol.">
        <title>Anaerobacillus alkaliphilus sp. nov., a novel alkaliphilic and moderately halophilic bacterium.</title>
        <authorList>
            <person name="Borsodi A.K."/>
            <person name="Aszalos J.M."/>
            <person name="Bihari P."/>
            <person name="Nagy I."/>
            <person name="Schumann P."/>
            <person name="Sproer C."/>
            <person name="Kovacs A.L."/>
            <person name="Boka K."/>
            <person name="Dobosy P."/>
            <person name="Ovari M."/>
            <person name="Szili-Kovacs T."/>
            <person name="Toth E."/>
        </authorList>
    </citation>
    <scope>NUCLEOTIDE SEQUENCE [LARGE SCALE GENOMIC DNA]</scope>
    <source>
        <strain evidence="1 2">B16-10</strain>
    </source>
</reference>
<dbReference type="InterPro" id="IPR011990">
    <property type="entry name" value="TPR-like_helical_dom_sf"/>
</dbReference>
<proteinExistence type="predicted"/>
<sequence length="154" mass="17962">MGIDQETHKKLAVNLFNRTWDLIEKVNKSEDEKDEMMYSAIASRFHWGFVGTPLQFARGEWQISRVYSLLGRHEPAFHHARKSLEFCIENNLGDFDLGFAYEALARSYALIEVEEESRRYIQLAQEAATKISNVENREWLEKNIHSVETNSIPL</sequence>
<dbReference type="SUPFAM" id="SSF48452">
    <property type="entry name" value="TPR-like"/>
    <property type="match status" value="1"/>
</dbReference>
<evidence type="ECO:0008006" key="3">
    <source>
        <dbReference type="Google" id="ProtNLM"/>
    </source>
</evidence>
<dbReference type="Proteomes" id="UP000290649">
    <property type="component" value="Unassembled WGS sequence"/>
</dbReference>
<gene>
    <name evidence="1" type="ORF">DS745_08130</name>
</gene>
<comment type="caution">
    <text evidence="1">The sequence shown here is derived from an EMBL/GenBank/DDBJ whole genome shotgun (WGS) entry which is preliminary data.</text>
</comment>
<protein>
    <recommendedName>
        <fullName evidence="3">Tetratricopeptide repeat protein</fullName>
    </recommendedName>
</protein>